<dbReference type="Proteomes" id="UP000677054">
    <property type="component" value="Unassembled WGS sequence"/>
</dbReference>
<evidence type="ECO:0000313" key="1">
    <source>
        <dbReference type="EMBL" id="CAD7242428.1"/>
    </source>
</evidence>
<gene>
    <name evidence="1" type="ORF">DSTB1V02_LOCUS2394</name>
</gene>
<dbReference type="EMBL" id="LR899783">
    <property type="protein sequence ID" value="CAD7242428.1"/>
    <property type="molecule type" value="Genomic_DNA"/>
</dbReference>
<name>A0A7R8X480_9CRUS</name>
<dbReference type="EMBL" id="CAJPEV010000266">
    <property type="protein sequence ID" value="CAG0883180.1"/>
    <property type="molecule type" value="Genomic_DNA"/>
</dbReference>
<dbReference type="AlphaFoldDB" id="A0A7R8X480"/>
<sequence length="227" mass="24760">MDSAVESGVDMTFDAEMDFQDLEEILQADLEKHSSRSPNVVYYELKSRPVDTDSGPGQNLRSLGGPLEVFWRPSWVPLICEALDRLSPILSLWAGLMGGRGKASFGVLLSAERAANFRGTRKIVLKISANLLPAVSMTTGEGADCDAASTSGCVVGTGPSRHRHICDGSPTVRDAVPDDGVIDTFDPMDVNTSKKPQSPFGAKVLKLTPELFEAEKLRFMRRFFKRP</sequence>
<accession>A0A7R8X480</accession>
<proteinExistence type="predicted"/>
<reference evidence="1" key="1">
    <citation type="submission" date="2020-11" db="EMBL/GenBank/DDBJ databases">
        <authorList>
            <person name="Tran Van P."/>
        </authorList>
    </citation>
    <scope>NUCLEOTIDE SEQUENCE</scope>
</reference>
<keyword evidence="2" id="KW-1185">Reference proteome</keyword>
<protein>
    <submittedName>
        <fullName evidence="1">Uncharacterized protein</fullName>
    </submittedName>
</protein>
<organism evidence="1">
    <name type="scientific">Darwinula stevensoni</name>
    <dbReference type="NCBI Taxonomy" id="69355"/>
    <lineage>
        <taxon>Eukaryota</taxon>
        <taxon>Metazoa</taxon>
        <taxon>Ecdysozoa</taxon>
        <taxon>Arthropoda</taxon>
        <taxon>Crustacea</taxon>
        <taxon>Oligostraca</taxon>
        <taxon>Ostracoda</taxon>
        <taxon>Podocopa</taxon>
        <taxon>Podocopida</taxon>
        <taxon>Darwinulocopina</taxon>
        <taxon>Darwinuloidea</taxon>
        <taxon>Darwinulidae</taxon>
        <taxon>Darwinula</taxon>
    </lineage>
</organism>
<evidence type="ECO:0000313" key="2">
    <source>
        <dbReference type="Proteomes" id="UP000677054"/>
    </source>
</evidence>